<feature type="non-terminal residue" evidence="1">
    <location>
        <position position="1"/>
    </location>
</feature>
<accession>A0AAD8A4B1</accession>
<evidence type="ECO:0000313" key="2">
    <source>
        <dbReference type="Proteomes" id="UP001233999"/>
    </source>
</evidence>
<dbReference type="EMBL" id="JASPKZ010003843">
    <property type="protein sequence ID" value="KAJ9592222.1"/>
    <property type="molecule type" value="Genomic_DNA"/>
</dbReference>
<proteinExistence type="predicted"/>
<reference evidence="1" key="2">
    <citation type="submission" date="2023-05" db="EMBL/GenBank/DDBJ databases">
        <authorList>
            <person name="Fouks B."/>
        </authorList>
    </citation>
    <scope>NUCLEOTIDE SEQUENCE</scope>
    <source>
        <strain evidence="1">Stay&amp;Tobe</strain>
        <tissue evidence="1">Testes</tissue>
    </source>
</reference>
<dbReference type="AlphaFoldDB" id="A0AAD8A4B1"/>
<keyword evidence="2" id="KW-1185">Reference proteome</keyword>
<sequence length="61" mass="6614">IKSFRSFSCIQMTRSLISELNSIQEHSIAEPLETGNKKIKMASISSNVSVNAPSHGLPNAL</sequence>
<feature type="non-terminal residue" evidence="1">
    <location>
        <position position="61"/>
    </location>
</feature>
<comment type="caution">
    <text evidence="1">The sequence shown here is derived from an EMBL/GenBank/DDBJ whole genome shotgun (WGS) entry which is preliminary data.</text>
</comment>
<reference evidence="1" key="1">
    <citation type="journal article" date="2023" name="IScience">
        <title>Live-bearing cockroach genome reveals convergent evolutionary mechanisms linked to viviparity in insects and beyond.</title>
        <authorList>
            <person name="Fouks B."/>
            <person name="Harrison M.C."/>
            <person name="Mikhailova A.A."/>
            <person name="Marchal E."/>
            <person name="English S."/>
            <person name="Carruthers M."/>
            <person name="Jennings E.C."/>
            <person name="Chiamaka E.L."/>
            <person name="Frigard R.A."/>
            <person name="Pippel M."/>
            <person name="Attardo G.M."/>
            <person name="Benoit J.B."/>
            <person name="Bornberg-Bauer E."/>
            <person name="Tobe S.S."/>
        </authorList>
    </citation>
    <scope>NUCLEOTIDE SEQUENCE</scope>
    <source>
        <strain evidence="1">Stay&amp;Tobe</strain>
    </source>
</reference>
<name>A0AAD8A4B1_DIPPU</name>
<evidence type="ECO:0000313" key="1">
    <source>
        <dbReference type="EMBL" id="KAJ9592222.1"/>
    </source>
</evidence>
<organism evidence="1 2">
    <name type="scientific">Diploptera punctata</name>
    <name type="common">Pacific beetle cockroach</name>
    <dbReference type="NCBI Taxonomy" id="6984"/>
    <lineage>
        <taxon>Eukaryota</taxon>
        <taxon>Metazoa</taxon>
        <taxon>Ecdysozoa</taxon>
        <taxon>Arthropoda</taxon>
        <taxon>Hexapoda</taxon>
        <taxon>Insecta</taxon>
        <taxon>Pterygota</taxon>
        <taxon>Neoptera</taxon>
        <taxon>Polyneoptera</taxon>
        <taxon>Dictyoptera</taxon>
        <taxon>Blattodea</taxon>
        <taxon>Blaberoidea</taxon>
        <taxon>Blaberidae</taxon>
        <taxon>Diplopterinae</taxon>
        <taxon>Diploptera</taxon>
    </lineage>
</organism>
<gene>
    <name evidence="1" type="ORF">L9F63_001223</name>
</gene>
<protein>
    <submittedName>
        <fullName evidence="1">Uncharacterized protein</fullName>
    </submittedName>
</protein>
<dbReference type="Proteomes" id="UP001233999">
    <property type="component" value="Unassembled WGS sequence"/>
</dbReference>